<keyword evidence="6 9" id="KW-0472">Membrane</keyword>
<dbReference type="PANTHER" id="PTHR43029:SF10">
    <property type="entry name" value="AMMONIUM TRANSPORTER MEP2"/>
    <property type="match status" value="1"/>
</dbReference>
<accession>A0A8G2HX33</accession>
<protein>
    <recommendedName>
        <fullName evidence="8">Ammonium transporter</fullName>
    </recommendedName>
</protein>
<dbReference type="InterPro" id="IPR029020">
    <property type="entry name" value="Ammonium/urea_transptr"/>
</dbReference>
<evidence type="ECO:0000256" key="9">
    <source>
        <dbReference type="SAM" id="Phobius"/>
    </source>
</evidence>
<evidence type="ECO:0000256" key="6">
    <source>
        <dbReference type="ARBA" id="ARBA00023136"/>
    </source>
</evidence>
<keyword evidence="3" id="KW-0813">Transport</keyword>
<evidence type="ECO:0000313" key="11">
    <source>
        <dbReference type="EMBL" id="SUK12490.1"/>
    </source>
</evidence>
<comment type="similarity">
    <text evidence="2">Belongs to the ammonia transporter channel (TC 1.A.11.2) family.</text>
</comment>
<evidence type="ECO:0000259" key="10">
    <source>
        <dbReference type="Pfam" id="PF00909"/>
    </source>
</evidence>
<evidence type="ECO:0000256" key="3">
    <source>
        <dbReference type="ARBA" id="ARBA00022448"/>
    </source>
</evidence>
<evidence type="ECO:0000313" key="12">
    <source>
        <dbReference type="Proteomes" id="UP000254224"/>
    </source>
</evidence>
<evidence type="ECO:0000256" key="7">
    <source>
        <dbReference type="ARBA" id="ARBA00023177"/>
    </source>
</evidence>
<dbReference type="PANTHER" id="PTHR43029">
    <property type="entry name" value="AMMONIUM TRANSPORTER MEP2"/>
    <property type="match status" value="1"/>
</dbReference>
<feature type="transmembrane region" description="Helical" evidence="9">
    <location>
        <begin position="27"/>
        <end position="49"/>
    </location>
</feature>
<evidence type="ECO:0000256" key="2">
    <source>
        <dbReference type="ARBA" id="ARBA00005887"/>
    </source>
</evidence>
<dbReference type="Gene3D" id="1.10.3430.10">
    <property type="entry name" value="Ammonium transporter AmtB like domains"/>
    <property type="match status" value="1"/>
</dbReference>
<evidence type="ECO:0000256" key="1">
    <source>
        <dbReference type="ARBA" id="ARBA00004141"/>
    </source>
</evidence>
<dbReference type="InterPro" id="IPR001905">
    <property type="entry name" value="Ammonium_transpt"/>
</dbReference>
<feature type="transmembrane region" description="Helical" evidence="9">
    <location>
        <begin position="61"/>
        <end position="79"/>
    </location>
</feature>
<dbReference type="InterPro" id="IPR024041">
    <property type="entry name" value="NH4_transpt_AmtB-like_dom"/>
</dbReference>
<reference evidence="11 12" key="1">
    <citation type="submission" date="2018-06" db="EMBL/GenBank/DDBJ databases">
        <authorList>
            <consortium name="Pathogen Informatics"/>
            <person name="Doyle S."/>
        </authorList>
    </citation>
    <scope>NUCLEOTIDE SEQUENCE [LARGE SCALE GENOMIC DNA]</scope>
    <source>
        <strain evidence="11 12">NCTC7972</strain>
    </source>
</reference>
<evidence type="ECO:0000256" key="5">
    <source>
        <dbReference type="ARBA" id="ARBA00022989"/>
    </source>
</evidence>
<comment type="caution">
    <text evidence="11">The sequence shown here is derived from an EMBL/GenBank/DDBJ whole genome shotgun (WGS) entry which is preliminary data.</text>
</comment>
<dbReference type="GO" id="GO:0008519">
    <property type="term" value="F:ammonium channel activity"/>
    <property type="evidence" value="ECO:0007669"/>
    <property type="project" value="InterPro"/>
</dbReference>
<sequence length="116" mass="12614">MDCSCIQSSSTLGLGRRLDQQTRCIRFRWSTVVHITSGVSGLVLAIMIGKGNKHSESTPHNLIITLIGGIFVWIGWYGFNVGSAFTFDNIAMLAFANTVISASAGAIGWLILEYIF</sequence>
<dbReference type="SUPFAM" id="SSF111352">
    <property type="entry name" value="Ammonium transporter"/>
    <property type="match status" value="1"/>
</dbReference>
<gene>
    <name evidence="11" type="primary">amtB_1</name>
    <name evidence="11" type="ORF">NCTC7972_00043</name>
</gene>
<feature type="domain" description="Ammonium transporter AmtB-like" evidence="10">
    <location>
        <begin position="30"/>
        <end position="115"/>
    </location>
</feature>
<organism evidence="11 12">
    <name type="scientific">Staphylococcus aureus</name>
    <dbReference type="NCBI Taxonomy" id="1280"/>
    <lineage>
        <taxon>Bacteria</taxon>
        <taxon>Bacillati</taxon>
        <taxon>Bacillota</taxon>
        <taxon>Bacilli</taxon>
        <taxon>Bacillales</taxon>
        <taxon>Staphylococcaceae</taxon>
        <taxon>Staphylococcus</taxon>
    </lineage>
</organism>
<dbReference type="GO" id="GO:0005886">
    <property type="term" value="C:plasma membrane"/>
    <property type="evidence" value="ECO:0007669"/>
    <property type="project" value="TreeGrafter"/>
</dbReference>
<feature type="transmembrane region" description="Helical" evidence="9">
    <location>
        <begin position="91"/>
        <end position="112"/>
    </location>
</feature>
<keyword evidence="7" id="KW-0924">Ammonia transport</keyword>
<dbReference type="AlphaFoldDB" id="A0A8G2HX33"/>
<dbReference type="Proteomes" id="UP000254224">
    <property type="component" value="Unassembled WGS sequence"/>
</dbReference>
<dbReference type="Pfam" id="PF00909">
    <property type="entry name" value="Ammonium_transp"/>
    <property type="match status" value="1"/>
</dbReference>
<name>A0A8G2HX33_STAAU</name>
<proteinExistence type="inferred from homology"/>
<comment type="subcellular location">
    <subcellularLocation>
        <location evidence="1">Membrane</location>
        <topology evidence="1">Multi-pass membrane protein</topology>
    </subcellularLocation>
</comment>
<evidence type="ECO:0000256" key="8">
    <source>
        <dbReference type="ARBA" id="ARBA00050025"/>
    </source>
</evidence>
<keyword evidence="5 9" id="KW-1133">Transmembrane helix</keyword>
<evidence type="ECO:0000256" key="4">
    <source>
        <dbReference type="ARBA" id="ARBA00022692"/>
    </source>
</evidence>
<dbReference type="EMBL" id="UHAI01000001">
    <property type="protein sequence ID" value="SUK12490.1"/>
    <property type="molecule type" value="Genomic_DNA"/>
</dbReference>
<keyword evidence="4 9" id="KW-0812">Transmembrane</keyword>